<keyword evidence="3" id="KW-1185">Reference proteome</keyword>
<comment type="caution">
    <text evidence="2">The sequence shown here is derived from an EMBL/GenBank/DDBJ whole genome shotgun (WGS) entry which is preliminary data.</text>
</comment>
<feature type="region of interest" description="Disordered" evidence="1">
    <location>
        <begin position="1"/>
        <end position="21"/>
    </location>
</feature>
<accession>A0ABP7KQN9</accession>
<protein>
    <submittedName>
        <fullName evidence="2">Uncharacterized protein</fullName>
    </submittedName>
</protein>
<proteinExistence type="predicted"/>
<evidence type="ECO:0000313" key="2">
    <source>
        <dbReference type="EMBL" id="GAA3884538.1"/>
    </source>
</evidence>
<name>A0ABP7KQN9_9ACTN</name>
<evidence type="ECO:0000256" key="1">
    <source>
        <dbReference type="SAM" id="MobiDB-lite"/>
    </source>
</evidence>
<gene>
    <name evidence="2" type="ORF">GCM10022207_59580</name>
</gene>
<reference evidence="3" key="1">
    <citation type="journal article" date="2019" name="Int. J. Syst. Evol. Microbiol.">
        <title>The Global Catalogue of Microorganisms (GCM) 10K type strain sequencing project: providing services to taxonomists for standard genome sequencing and annotation.</title>
        <authorList>
            <consortium name="The Broad Institute Genomics Platform"/>
            <consortium name="The Broad Institute Genome Sequencing Center for Infectious Disease"/>
            <person name="Wu L."/>
            <person name="Ma J."/>
        </authorList>
    </citation>
    <scope>NUCLEOTIDE SEQUENCE [LARGE SCALE GENOMIC DNA]</scope>
    <source>
        <strain evidence="3">JCM 16578</strain>
    </source>
</reference>
<organism evidence="2 3">
    <name type="scientific">Streptomyces lannensis</name>
    <dbReference type="NCBI Taxonomy" id="766498"/>
    <lineage>
        <taxon>Bacteria</taxon>
        <taxon>Bacillati</taxon>
        <taxon>Actinomycetota</taxon>
        <taxon>Actinomycetes</taxon>
        <taxon>Kitasatosporales</taxon>
        <taxon>Streptomycetaceae</taxon>
        <taxon>Streptomyces</taxon>
    </lineage>
</organism>
<evidence type="ECO:0000313" key="3">
    <source>
        <dbReference type="Proteomes" id="UP001501563"/>
    </source>
</evidence>
<dbReference type="Proteomes" id="UP001501563">
    <property type="component" value="Unassembled WGS sequence"/>
</dbReference>
<sequence length="77" mass="7778">MGRVGGGSLLGRFGTAGPDRGESGFRSCGEYAGVHGTGPWAGAYEADLDRAVFPGGGFCGHGIPVGVRRLDVRVRGG</sequence>
<dbReference type="EMBL" id="BAAAZA010000020">
    <property type="protein sequence ID" value="GAA3884538.1"/>
    <property type="molecule type" value="Genomic_DNA"/>
</dbReference>